<dbReference type="InterPro" id="IPR052542">
    <property type="entry name" value="Cholesterol_Oxidase"/>
</dbReference>
<dbReference type="GO" id="GO:0016995">
    <property type="term" value="F:cholesterol oxidase activity"/>
    <property type="evidence" value="ECO:0007669"/>
    <property type="project" value="UniProtKB-EC"/>
</dbReference>
<dbReference type="EC" id="5.3.3.1" evidence="11"/>
<evidence type="ECO:0000256" key="8">
    <source>
        <dbReference type="ARBA" id="ARBA00023166"/>
    </source>
</evidence>
<gene>
    <name evidence="17" type="ORF">BS297_07940</name>
</gene>
<keyword evidence="10" id="KW-0413">Isomerase</keyword>
<dbReference type="EMBL" id="MRBO01000265">
    <property type="protein sequence ID" value="KAB2585918.1"/>
    <property type="molecule type" value="Genomic_DNA"/>
</dbReference>
<evidence type="ECO:0000256" key="6">
    <source>
        <dbReference type="ARBA" id="ARBA00023002"/>
    </source>
</evidence>
<evidence type="ECO:0000256" key="5">
    <source>
        <dbReference type="ARBA" id="ARBA00022827"/>
    </source>
</evidence>
<dbReference type="GO" id="GO:0004769">
    <property type="term" value="F:steroid Delta-isomerase activity"/>
    <property type="evidence" value="ECO:0007669"/>
    <property type="project" value="UniProtKB-EC"/>
</dbReference>
<protein>
    <recommendedName>
        <fullName evidence="14">Cholesterol oxidase</fullName>
        <ecNumber evidence="13">1.1.3.6</ecNumber>
        <ecNumber evidence="11">5.3.3.1</ecNumber>
    </recommendedName>
    <alternativeName>
        <fullName evidence="15">Cholesterol isomerase</fullName>
    </alternativeName>
</protein>
<keyword evidence="7" id="KW-0443">Lipid metabolism</keyword>
<dbReference type="SUPFAM" id="SSF51905">
    <property type="entry name" value="FAD/NAD(P)-binding domain"/>
    <property type="match status" value="1"/>
</dbReference>
<comment type="pathway">
    <text evidence="12">Steroid metabolism; cholesterol degradation.</text>
</comment>
<evidence type="ECO:0000256" key="13">
    <source>
        <dbReference type="ARBA" id="ARBA00049723"/>
    </source>
</evidence>
<sequence>PEYPGLYVMDGSLVPGNVGVNPFVTITALAERNIENIIANDMN</sequence>
<dbReference type="PANTHER" id="PTHR47470:SF1">
    <property type="entry name" value="FAD-DEPENDENT OXIDOREDUCTASE 2 FAD BINDING DOMAIN-CONTAINING PROTEIN"/>
    <property type="match status" value="1"/>
</dbReference>
<evidence type="ECO:0000313" key="17">
    <source>
        <dbReference type="EMBL" id="KAB2585918.1"/>
    </source>
</evidence>
<comment type="caution">
    <text evidence="17">The sequence shown here is derived from an EMBL/GenBank/DDBJ whole genome shotgun (WGS) entry which is preliminary data.</text>
</comment>
<evidence type="ECO:0000256" key="3">
    <source>
        <dbReference type="ARBA" id="ARBA00022548"/>
    </source>
</evidence>
<evidence type="ECO:0000256" key="1">
    <source>
        <dbReference type="ARBA" id="ARBA00001974"/>
    </source>
</evidence>
<evidence type="ECO:0000256" key="7">
    <source>
        <dbReference type="ARBA" id="ARBA00023098"/>
    </source>
</evidence>
<comment type="cofactor">
    <cofactor evidence="1">
        <name>FAD</name>
        <dbReference type="ChEBI" id="CHEBI:57692"/>
    </cofactor>
</comment>
<dbReference type="Proteomes" id="UP000325576">
    <property type="component" value="Unassembled WGS sequence"/>
</dbReference>
<keyword evidence="6" id="KW-0560">Oxidoreductase</keyword>
<keyword evidence="3" id="KW-0153">Cholesterol metabolism</keyword>
<evidence type="ECO:0000313" key="18">
    <source>
        <dbReference type="Proteomes" id="UP000325576"/>
    </source>
</evidence>
<feature type="non-terminal residue" evidence="17">
    <location>
        <position position="1"/>
    </location>
</feature>
<dbReference type="EC" id="1.1.3.6" evidence="13"/>
<keyword evidence="5" id="KW-0274">FAD</keyword>
<evidence type="ECO:0000256" key="11">
    <source>
        <dbReference type="ARBA" id="ARBA00038856"/>
    </source>
</evidence>
<name>A0A5N5E659_RHOER</name>
<dbReference type="Gene3D" id="3.50.50.60">
    <property type="entry name" value="FAD/NAD(P)-binding domain"/>
    <property type="match status" value="1"/>
</dbReference>
<dbReference type="PANTHER" id="PTHR47470">
    <property type="entry name" value="CHOLESTEROL OXIDASE"/>
    <property type="match status" value="1"/>
</dbReference>
<comment type="similarity">
    <text evidence="2">Belongs to the GMC oxidoreductase family.</text>
</comment>
<keyword evidence="9" id="KW-0753">Steroid metabolism</keyword>
<dbReference type="GO" id="GO:0008203">
    <property type="term" value="P:cholesterol metabolic process"/>
    <property type="evidence" value="ECO:0007669"/>
    <property type="project" value="UniProtKB-KW"/>
</dbReference>
<evidence type="ECO:0000259" key="16">
    <source>
        <dbReference type="Pfam" id="PF05199"/>
    </source>
</evidence>
<reference evidence="17 18" key="1">
    <citation type="journal article" date="2017" name="Poromechanics V (2013)">
        <title>Genomic Characterization of the Arsenic-Tolerant Actinobacterium, &lt;i&gt;Rhodococcus erythropolis&lt;/i&gt; S43.</title>
        <authorList>
            <person name="Retamal-Morales G."/>
            <person name="Mehnert M."/>
            <person name="Schwabe R."/>
            <person name="Tischler D."/>
            <person name="Schloemann M."/>
            <person name="Levican G.J."/>
        </authorList>
    </citation>
    <scope>NUCLEOTIDE SEQUENCE [LARGE SCALE GENOMIC DNA]</scope>
    <source>
        <strain evidence="17 18">S43</strain>
    </source>
</reference>
<dbReference type="InterPro" id="IPR036188">
    <property type="entry name" value="FAD/NAD-bd_sf"/>
</dbReference>
<evidence type="ECO:0000256" key="12">
    <source>
        <dbReference type="ARBA" id="ARBA00049645"/>
    </source>
</evidence>
<dbReference type="InterPro" id="IPR007867">
    <property type="entry name" value="GMC_OxRtase_C"/>
</dbReference>
<evidence type="ECO:0000256" key="10">
    <source>
        <dbReference type="ARBA" id="ARBA00023235"/>
    </source>
</evidence>
<dbReference type="AlphaFoldDB" id="A0A5N5E659"/>
<feature type="domain" description="Glucose-methanol-choline oxidoreductase C-terminal" evidence="16">
    <location>
        <begin position="4"/>
        <end position="30"/>
    </location>
</feature>
<dbReference type="Pfam" id="PF05199">
    <property type="entry name" value="GMC_oxred_C"/>
    <property type="match status" value="1"/>
</dbReference>
<evidence type="ECO:0000256" key="4">
    <source>
        <dbReference type="ARBA" id="ARBA00022630"/>
    </source>
</evidence>
<evidence type="ECO:0000256" key="2">
    <source>
        <dbReference type="ARBA" id="ARBA00010790"/>
    </source>
</evidence>
<proteinExistence type="inferred from homology"/>
<evidence type="ECO:0000256" key="15">
    <source>
        <dbReference type="ARBA" id="ARBA00049778"/>
    </source>
</evidence>
<accession>A0A5N5E659</accession>
<keyword evidence="8" id="KW-1207">Sterol metabolism</keyword>
<evidence type="ECO:0000256" key="14">
    <source>
        <dbReference type="ARBA" id="ARBA00049744"/>
    </source>
</evidence>
<organism evidence="17 18">
    <name type="scientific">Rhodococcus erythropolis</name>
    <name type="common">Arthrobacter picolinophilus</name>
    <dbReference type="NCBI Taxonomy" id="1833"/>
    <lineage>
        <taxon>Bacteria</taxon>
        <taxon>Bacillati</taxon>
        <taxon>Actinomycetota</taxon>
        <taxon>Actinomycetes</taxon>
        <taxon>Mycobacteriales</taxon>
        <taxon>Nocardiaceae</taxon>
        <taxon>Rhodococcus</taxon>
        <taxon>Rhodococcus erythropolis group</taxon>
    </lineage>
</organism>
<evidence type="ECO:0000256" key="9">
    <source>
        <dbReference type="ARBA" id="ARBA00023221"/>
    </source>
</evidence>
<keyword evidence="4" id="KW-0285">Flavoprotein</keyword>